<feature type="compositionally biased region" description="Polar residues" evidence="1">
    <location>
        <begin position="347"/>
        <end position="356"/>
    </location>
</feature>
<proteinExistence type="predicted"/>
<sequence>MKWKWIFVGHLKRVVYGIICLQEKTAITFVRNRMKEEVSLSVAFKCQSQFENWEKALDKKLNAIKAEASIIDQSKELYNEYKNSPDNTIAKDRAELHLKRDGFSIENYMEHLKERTLSFRKNLASFKLEKEKFIENKAKVDEAVKVLEGVTVTQAKILYKDDKKLKDIPIHEVDKLLQEYRKSGNLIPLDKAPEYLMNKENPKPLKEMSLLDQYDKFRKDNQFVVNWIRSLDKKEKAAEEIRLTNPAEYAKRKEEMEKQRVAVAERLKHVKTSLSILEKAMISQVKSQYSNDSRLNNIDGKTAVKILRANEKENRVIPIDEFMKYLNKTRQDLSDSHGQNQEHPDSQGRNIEPNNQTHHNRVQSEMMSNIAYSINNLMDDSEKGRKTNIERALEENKYRRKNNDGRSR</sequence>
<gene>
    <name evidence="2" type="ORF">NDK43_20885</name>
</gene>
<feature type="compositionally biased region" description="Basic and acidic residues" evidence="1">
    <location>
        <begin position="332"/>
        <end position="346"/>
    </location>
</feature>
<reference evidence="2 3" key="1">
    <citation type="submission" date="2022-06" db="EMBL/GenBank/DDBJ databases">
        <authorList>
            <person name="Jeon C.O."/>
        </authorList>
    </citation>
    <scope>NUCLEOTIDE SEQUENCE [LARGE SCALE GENOMIC DNA]</scope>
    <source>
        <strain evidence="2 3">KCTC 13943</strain>
    </source>
</reference>
<dbReference type="EMBL" id="JAMQCR010000002">
    <property type="protein sequence ID" value="MCM2534353.1"/>
    <property type="molecule type" value="Genomic_DNA"/>
</dbReference>
<evidence type="ECO:0000313" key="3">
    <source>
        <dbReference type="Proteomes" id="UP001523262"/>
    </source>
</evidence>
<accession>A0ABT0WFL9</accession>
<keyword evidence="3" id="KW-1185">Reference proteome</keyword>
<name>A0ABT0WFL9_9BACI</name>
<organism evidence="2 3">
    <name type="scientific">Neobacillus pocheonensis</name>
    <dbReference type="NCBI Taxonomy" id="363869"/>
    <lineage>
        <taxon>Bacteria</taxon>
        <taxon>Bacillati</taxon>
        <taxon>Bacillota</taxon>
        <taxon>Bacilli</taxon>
        <taxon>Bacillales</taxon>
        <taxon>Bacillaceae</taxon>
        <taxon>Neobacillus</taxon>
    </lineage>
</organism>
<comment type="caution">
    <text evidence="2">The sequence shown here is derived from an EMBL/GenBank/DDBJ whole genome shotgun (WGS) entry which is preliminary data.</text>
</comment>
<evidence type="ECO:0000256" key="1">
    <source>
        <dbReference type="SAM" id="MobiDB-lite"/>
    </source>
</evidence>
<feature type="region of interest" description="Disordered" evidence="1">
    <location>
        <begin position="332"/>
        <end position="356"/>
    </location>
</feature>
<dbReference type="Proteomes" id="UP001523262">
    <property type="component" value="Unassembled WGS sequence"/>
</dbReference>
<protein>
    <submittedName>
        <fullName evidence="2">Uncharacterized protein</fullName>
    </submittedName>
</protein>
<evidence type="ECO:0000313" key="2">
    <source>
        <dbReference type="EMBL" id="MCM2534353.1"/>
    </source>
</evidence>